<reference evidence="1 2" key="1">
    <citation type="submission" date="2020-08" db="EMBL/GenBank/DDBJ databases">
        <title>Genomic Encyclopedia of Type Strains, Phase IV (KMG-IV): sequencing the most valuable type-strain genomes for metagenomic binning, comparative biology and taxonomic classification.</title>
        <authorList>
            <person name="Goeker M."/>
        </authorList>
    </citation>
    <scope>NUCLEOTIDE SEQUENCE [LARGE SCALE GENOMIC DNA]</scope>
    <source>
        <strain evidence="1 2">DSM 5686</strain>
    </source>
</reference>
<name>A0ABR6DAI6_9HYPH</name>
<dbReference type="EMBL" id="JACJIM010000003">
    <property type="protein sequence ID" value="MBA9063107.1"/>
    <property type="molecule type" value="Genomic_DNA"/>
</dbReference>
<organism evidence="1 2">
    <name type="scientific">Methylobacterium fujisawaense</name>
    <dbReference type="NCBI Taxonomy" id="107400"/>
    <lineage>
        <taxon>Bacteria</taxon>
        <taxon>Pseudomonadati</taxon>
        <taxon>Pseudomonadota</taxon>
        <taxon>Alphaproteobacteria</taxon>
        <taxon>Hyphomicrobiales</taxon>
        <taxon>Methylobacteriaceae</taxon>
        <taxon>Methylobacterium</taxon>
    </lineage>
</organism>
<gene>
    <name evidence="1" type="ORF">GGQ91_002495</name>
</gene>
<evidence type="ECO:0000313" key="1">
    <source>
        <dbReference type="EMBL" id="MBA9063107.1"/>
    </source>
</evidence>
<accession>A0ABR6DAI6</accession>
<protein>
    <submittedName>
        <fullName evidence="1">Uncharacterized protein</fullName>
    </submittedName>
</protein>
<sequence>MTRAPLADPVGGPALLDRLYGDLCPGELHRDALEQLGI</sequence>
<dbReference type="Proteomes" id="UP000565455">
    <property type="component" value="Unassembled WGS sequence"/>
</dbReference>
<proteinExistence type="predicted"/>
<evidence type="ECO:0000313" key="2">
    <source>
        <dbReference type="Proteomes" id="UP000565455"/>
    </source>
</evidence>
<keyword evidence="2" id="KW-1185">Reference proteome</keyword>
<comment type="caution">
    <text evidence="1">The sequence shown here is derived from an EMBL/GenBank/DDBJ whole genome shotgun (WGS) entry which is preliminary data.</text>
</comment>